<gene>
    <name evidence="1" type="ORF">KP509_25G022400</name>
</gene>
<organism evidence="1 2">
    <name type="scientific">Ceratopteris richardii</name>
    <name type="common">Triangle waterfern</name>
    <dbReference type="NCBI Taxonomy" id="49495"/>
    <lineage>
        <taxon>Eukaryota</taxon>
        <taxon>Viridiplantae</taxon>
        <taxon>Streptophyta</taxon>
        <taxon>Embryophyta</taxon>
        <taxon>Tracheophyta</taxon>
        <taxon>Polypodiopsida</taxon>
        <taxon>Polypodiidae</taxon>
        <taxon>Polypodiales</taxon>
        <taxon>Pteridineae</taxon>
        <taxon>Pteridaceae</taxon>
        <taxon>Parkerioideae</taxon>
        <taxon>Ceratopteris</taxon>
    </lineage>
</organism>
<dbReference type="EMBL" id="CM035430">
    <property type="protein sequence ID" value="KAH7297996.1"/>
    <property type="molecule type" value="Genomic_DNA"/>
</dbReference>
<dbReference type="Proteomes" id="UP000825935">
    <property type="component" value="Chromosome 25"/>
</dbReference>
<comment type="caution">
    <text evidence="1">The sequence shown here is derived from an EMBL/GenBank/DDBJ whole genome shotgun (WGS) entry which is preliminary data.</text>
</comment>
<name>A0A8T2RNJ1_CERRI</name>
<dbReference type="AlphaFoldDB" id="A0A8T2RNJ1"/>
<evidence type="ECO:0000313" key="1">
    <source>
        <dbReference type="EMBL" id="KAH7297996.1"/>
    </source>
</evidence>
<evidence type="ECO:0000313" key="2">
    <source>
        <dbReference type="Proteomes" id="UP000825935"/>
    </source>
</evidence>
<protein>
    <submittedName>
        <fullName evidence="1">Uncharacterized protein</fullName>
    </submittedName>
</protein>
<keyword evidence="2" id="KW-1185">Reference proteome</keyword>
<accession>A0A8T2RNJ1</accession>
<sequence>MNSPGSLFQHILFKFLMSSEKAHRQKQKQKWIAVCTFITIAIKFCRRLTGFMICLIAVTDEGSAWSSLVMVGTNSSGSI</sequence>
<reference evidence="1" key="1">
    <citation type="submission" date="2021-08" db="EMBL/GenBank/DDBJ databases">
        <title>WGS assembly of Ceratopteris richardii.</title>
        <authorList>
            <person name="Marchant D.B."/>
            <person name="Chen G."/>
            <person name="Jenkins J."/>
            <person name="Shu S."/>
            <person name="Leebens-Mack J."/>
            <person name="Grimwood J."/>
            <person name="Schmutz J."/>
            <person name="Soltis P."/>
            <person name="Soltis D."/>
            <person name="Chen Z.-H."/>
        </authorList>
    </citation>
    <scope>NUCLEOTIDE SEQUENCE</scope>
    <source>
        <strain evidence="1">Whitten #5841</strain>
        <tissue evidence="1">Leaf</tissue>
    </source>
</reference>
<proteinExistence type="predicted"/>